<keyword evidence="2" id="KW-1185">Reference proteome</keyword>
<accession>A0ABT6QAP4</accession>
<proteinExistence type="predicted"/>
<evidence type="ECO:0000313" key="1">
    <source>
        <dbReference type="EMBL" id="MDI2113981.1"/>
    </source>
</evidence>
<dbReference type="RefSeq" id="WP_281463627.1">
    <property type="nucleotide sequence ID" value="NZ_JASBAN010000015.1"/>
</dbReference>
<name>A0ABT6QAP4_9PROT</name>
<feature type="non-terminal residue" evidence="1">
    <location>
        <position position="1"/>
    </location>
</feature>
<organism evidence="1 2">
    <name type="scientific">Commensalibacter nepenthis</name>
    <dbReference type="NCBI Taxonomy" id="3043872"/>
    <lineage>
        <taxon>Bacteria</taxon>
        <taxon>Pseudomonadati</taxon>
        <taxon>Pseudomonadota</taxon>
        <taxon>Alphaproteobacteria</taxon>
        <taxon>Acetobacterales</taxon>
        <taxon>Acetobacteraceae</taxon>
    </lineage>
</organism>
<reference evidence="1" key="1">
    <citation type="submission" date="2023-05" db="EMBL/GenBank/DDBJ databases">
        <title>Whole genome sequence of Commensalibacter sp.</title>
        <authorList>
            <person name="Charoenyingcharoen P."/>
            <person name="Yukphan P."/>
        </authorList>
    </citation>
    <scope>NUCLEOTIDE SEQUENCE</scope>
    <source>
        <strain evidence="1">TBRC 10068</strain>
    </source>
</reference>
<dbReference type="EMBL" id="JASBAN010000015">
    <property type="protein sequence ID" value="MDI2113981.1"/>
    <property type="molecule type" value="Genomic_DNA"/>
</dbReference>
<protein>
    <submittedName>
        <fullName evidence="1">Uncharacterized protein</fullName>
    </submittedName>
</protein>
<comment type="caution">
    <text evidence="1">The sequence shown here is derived from an EMBL/GenBank/DDBJ whole genome shotgun (WGS) entry which is preliminary data.</text>
</comment>
<gene>
    <name evidence="1" type="ORF">QJV33_11935</name>
</gene>
<sequence length="120" mass="12773">ANSPTIVTSTPWLNPDGSLIGQPGSGAIREVSGNADPNQAAWDFVQKVIGGKEVESVRDLEIKNTEGSKIITLKDGTVVTYRPAGAAGHRTDSSIATVEVKNDEAKKSNNGRQLKIKFKQ</sequence>
<dbReference type="Proteomes" id="UP001431775">
    <property type="component" value="Unassembled WGS sequence"/>
</dbReference>
<evidence type="ECO:0000313" key="2">
    <source>
        <dbReference type="Proteomes" id="UP001431775"/>
    </source>
</evidence>